<proteinExistence type="predicted"/>
<gene>
    <name evidence="1" type="ORF">GCM10010307_12440</name>
</gene>
<evidence type="ECO:0000313" key="2">
    <source>
        <dbReference type="Proteomes" id="UP001500151"/>
    </source>
</evidence>
<dbReference type="Proteomes" id="UP001500151">
    <property type="component" value="Unassembled WGS sequence"/>
</dbReference>
<accession>A0ABP6CVT3</accession>
<name>A0ABP6CVT3_9ACTN</name>
<evidence type="ECO:0000313" key="1">
    <source>
        <dbReference type="EMBL" id="GAA2625407.1"/>
    </source>
</evidence>
<protein>
    <submittedName>
        <fullName evidence="1">Uncharacterized protein</fullName>
    </submittedName>
</protein>
<dbReference type="EMBL" id="BAAASJ010000016">
    <property type="protein sequence ID" value="GAA2625407.1"/>
    <property type="molecule type" value="Genomic_DNA"/>
</dbReference>
<keyword evidence="2" id="KW-1185">Reference proteome</keyword>
<organism evidence="1 2">
    <name type="scientific">Streptomyces vastus</name>
    <dbReference type="NCBI Taxonomy" id="285451"/>
    <lineage>
        <taxon>Bacteria</taxon>
        <taxon>Bacillati</taxon>
        <taxon>Actinomycetota</taxon>
        <taxon>Actinomycetes</taxon>
        <taxon>Kitasatosporales</taxon>
        <taxon>Streptomycetaceae</taxon>
        <taxon>Streptomyces</taxon>
    </lineage>
</organism>
<reference evidence="2" key="1">
    <citation type="journal article" date="2019" name="Int. J. Syst. Evol. Microbiol.">
        <title>The Global Catalogue of Microorganisms (GCM) 10K type strain sequencing project: providing services to taxonomists for standard genome sequencing and annotation.</title>
        <authorList>
            <consortium name="The Broad Institute Genomics Platform"/>
            <consortium name="The Broad Institute Genome Sequencing Center for Infectious Disease"/>
            <person name="Wu L."/>
            <person name="Ma J."/>
        </authorList>
    </citation>
    <scope>NUCLEOTIDE SEQUENCE [LARGE SCALE GENOMIC DNA]</scope>
    <source>
        <strain evidence="2">JCM 4524</strain>
    </source>
</reference>
<comment type="caution">
    <text evidence="1">The sequence shown here is derived from an EMBL/GenBank/DDBJ whole genome shotgun (WGS) entry which is preliminary data.</text>
</comment>
<sequence length="386" mass="42328">MRANAPEDRIDDPIAGTPTGVRLFTRAPVTLAWLSASVVPLARSVRERGGAVVRLRRGWLHGPHVDIIGRGALGQELPWKAIARQLDAGPLPEDRALDEETYLAQAREFGRLEAVPPPYLPMREHGEVEFVGPDDAVISDPLLHGLRETEVVHGVLCPPLMNTIEALTRDPSLATTRLAEAFLALGDSYFLGLPHGAFSFRSHAETFLAWAAPSKDMRPVFATRLAKEAPQLRSLVEQRLAGNVSPAAAEWRTAFAYSTGALDSAVMEGRLTPAMLDTITASVDTTTMGPPTAPEAVAQGKHPDTAFHRATAESGVIDNPPPWFAAYRMLINLFYQQLPLLTVSPIQRYYMCYALAETIDEVLGETWQERLDKGRARWAEAQEASR</sequence>